<dbReference type="SUPFAM" id="SSF56112">
    <property type="entry name" value="Protein kinase-like (PK-like)"/>
    <property type="match status" value="1"/>
</dbReference>
<dbReference type="PANTHER" id="PTHR35118">
    <property type="entry name" value="KINASE FAMILY PROTEIN"/>
    <property type="match status" value="1"/>
</dbReference>
<organism evidence="2 3">
    <name type="scientific">Sphagnum troendelagicum</name>
    <dbReference type="NCBI Taxonomy" id="128251"/>
    <lineage>
        <taxon>Eukaryota</taxon>
        <taxon>Viridiplantae</taxon>
        <taxon>Streptophyta</taxon>
        <taxon>Embryophyta</taxon>
        <taxon>Bryophyta</taxon>
        <taxon>Sphagnophytina</taxon>
        <taxon>Sphagnopsida</taxon>
        <taxon>Sphagnales</taxon>
        <taxon>Sphagnaceae</taxon>
        <taxon>Sphagnum</taxon>
    </lineage>
</organism>
<feature type="transmembrane region" description="Helical" evidence="1">
    <location>
        <begin position="21"/>
        <end position="39"/>
    </location>
</feature>
<evidence type="ECO:0000313" key="2">
    <source>
        <dbReference type="EMBL" id="CAK9219662.1"/>
    </source>
</evidence>
<name>A0ABP0UE55_9BRYO</name>
<keyword evidence="3" id="KW-1185">Reference proteome</keyword>
<gene>
    <name evidence="2" type="ORF">CSSPTR1EN2_LOCUS14731</name>
</gene>
<proteinExistence type="predicted"/>
<dbReference type="InterPro" id="IPR011009">
    <property type="entry name" value="Kinase-like_dom_sf"/>
</dbReference>
<sequence>MEGKHLLQQRKLNAGFLQMKHFTAAMTVFLLCIVCSVGIQHGDISPEHVMWFVVAIGEYDYILTDWGHAVLEERYSPAISPEFSSTSALHEGRLCPASDAESLIYLLSFVSGCAIPEFDSMEAALCWRNRVWA</sequence>
<dbReference type="Proteomes" id="UP001497512">
    <property type="component" value="Chromosome 3"/>
</dbReference>
<evidence type="ECO:0008006" key="4">
    <source>
        <dbReference type="Google" id="ProtNLM"/>
    </source>
</evidence>
<reference evidence="2" key="1">
    <citation type="submission" date="2024-02" db="EMBL/GenBank/DDBJ databases">
        <authorList>
            <consortium name="ELIXIR-Norway"/>
            <consortium name="Elixir Norway"/>
        </authorList>
    </citation>
    <scope>NUCLEOTIDE SEQUENCE</scope>
</reference>
<accession>A0ABP0UE55</accession>
<keyword evidence="1" id="KW-0812">Transmembrane</keyword>
<dbReference type="EMBL" id="OZ019895">
    <property type="protein sequence ID" value="CAK9219662.1"/>
    <property type="molecule type" value="Genomic_DNA"/>
</dbReference>
<keyword evidence="1" id="KW-0472">Membrane</keyword>
<evidence type="ECO:0000313" key="3">
    <source>
        <dbReference type="Proteomes" id="UP001497512"/>
    </source>
</evidence>
<dbReference type="PANTHER" id="PTHR35118:SF3">
    <property type="entry name" value="PROTEIN KINASE SUPERFAMILY PROTEIN"/>
    <property type="match status" value="1"/>
</dbReference>
<evidence type="ECO:0000256" key="1">
    <source>
        <dbReference type="SAM" id="Phobius"/>
    </source>
</evidence>
<keyword evidence="1" id="KW-1133">Transmembrane helix</keyword>
<protein>
    <recommendedName>
        <fullName evidence="4">Protein kinase domain-containing protein</fullName>
    </recommendedName>
</protein>